<keyword evidence="10 11" id="KW-0100">Branched-chain amino acid biosynthesis</keyword>
<dbReference type="FunFam" id="3.40.50.1220:FF:000008">
    <property type="entry name" value="Acetolactate synthase"/>
    <property type="match status" value="1"/>
</dbReference>
<comment type="cofactor">
    <cofactor evidence="11">
        <name>Mg(2+)</name>
        <dbReference type="ChEBI" id="CHEBI:18420"/>
    </cofactor>
    <text evidence="11">Binds 1 Mg(2+) ion per subunit.</text>
</comment>
<sequence>METIAKETRKELSEWKRPKNGAELVVAYLRRRNQARVYGIPGGANLPLYDALHDSGILHILARQEQGGGFMAQGEARITKKAAVCLASSGPGVTNLITAVADAKSDSIPLVAITGQVPIPLIGTDAFQEIDTFSLSLPITKKNYLIRSIEELAKALPEAFRIAENGRPGPVWIDIPKDIQTSPIELSEEDIERIWREEEDSDPSEVSGISTGDIFCFYDLLSRSERPVLYVGGGVKQSQAESLVLEFAETQNIPVTSTLMGLDSFPQDHPLALGMLGMHGAPFTNMLLSEADLLLAFGVRFDDRATGKLETFCPNATVVHVDIDAKELGKLRKPDLGIRSDLKFFLESLGEFPKQDRKDWIERMNSHKTNFPLASTEGGEGFSPQEIILLTGQCLGEEAIVTTDVGQHQMWTAQFYPFRKPETFLTSGGLGTMGFGLPCALGASFAAPEAKVVCFSGDGSILMNIQELDTLSEYLLNVKIIIFDNRNLGLVRQQQNLFYGSRYNGSAYPSESKFSRIARAFGIPSLDLGEIGRTLDDLKEFLSEDGPGLVVVPIHPDLKVLPMVPPGKSNLEMLLG</sequence>
<evidence type="ECO:0000256" key="10">
    <source>
        <dbReference type="ARBA" id="ARBA00023304"/>
    </source>
</evidence>
<dbReference type="UniPathway" id="UPA00047">
    <property type="reaction ID" value="UER00055"/>
</dbReference>
<comment type="catalytic activity">
    <reaction evidence="11">
        <text>2 pyruvate + H(+) = (2S)-2-acetolactate + CO2</text>
        <dbReference type="Rhea" id="RHEA:25249"/>
        <dbReference type="ChEBI" id="CHEBI:15361"/>
        <dbReference type="ChEBI" id="CHEBI:15378"/>
        <dbReference type="ChEBI" id="CHEBI:16526"/>
        <dbReference type="ChEBI" id="CHEBI:58476"/>
        <dbReference type="EC" id="2.2.1.6"/>
    </reaction>
</comment>
<evidence type="ECO:0000313" key="16">
    <source>
        <dbReference type="Proteomes" id="UP000231912"/>
    </source>
</evidence>
<dbReference type="RefSeq" id="WP_100758006.1">
    <property type="nucleotide sequence ID" value="NZ_NPDT01000001.1"/>
</dbReference>
<dbReference type="GO" id="GO:0005948">
    <property type="term" value="C:acetolactate synthase complex"/>
    <property type="evidence" value="ECO:0007669"/>
    <property type="project" value="TreeGrafter"/>
</dbReference>
<evidence type="ECO:0000256" key="11">
    <source>
        <dbReference type="RuleBase" id="RU003591"/>
    </source>
</evidence>
<evidence type="ECO:0000256" key="7">
    <source>
        <dbReference type="ARBA" id="ARBA00022723"/>
    </source>
</evidence>
<organism evidence="15 16">
    <name type="scientific">Leptospira wolffii</name>
    <dbReference type="NCBI Taxonomy" id="409998"/>
    <lineage>
        <taxon>Bacteria</taxon>
        <taxon>Pseudomonadati</taxon>
        <taxon>Spirochaetota</taxon>
        <taxon>Spirochaetia</taxon>
        <taxon>Leptospirales</taxon>
        <taxon>Leptospiraceae</taxon>
        <taxon>Leptospira</taxon>
    </lineage>
</organism>
<reference evidence="15 16" key="1">
    <citation type="submission" date="2017-07" db="EMBL/GenBank/DDBJ databases">
        <title>Leptospira spp. isolated from tropical soils.</title>
        <authorList>
            <person name="Thibeaux R."/>
            <person name="Iraola G."/>
            <person name="Ferres I."/>
            <person name="Bierque E."/>
            <person name="Girault D."/>
            <person name="Soupe-Gilbert M.-E."/>
            <person name="Picardeau M."/>
            <person name="Goarant C."/>
        </authorList>
    </citation>
    <scope>NUCLEOTIDE SEQUENCE [LARGE SCALE GENOMIC DNA]</scope>
    <source>
        <strain evidence="15 16">FH2-C-A2</strain>
    </source>
</reference>
<dbReference type="GO" id="GO:0000287">
    <property type="term" value="F:magnesium ion binding"/>
    <property type="evidence" value="ECO:0007669"/>
    <property type="project" value="UniProtKB-UniRule"/>
</dbReference>
<evidence type="ECO:0000256" key="5">
    <source>
        <dbReference type="ARBA" id="ARBA00022605"/>
    </source>
</evidence>
<dbReference type="Pfam" id="PF02775">
    <property type="entry name" value="TPP_enzyme_C"/>
    <property type="match status" value="1"/>
</dbReference>
<evidence type="ECO:0000259" key="13">
    <source>
        <dbReference type="Pfam" id="PF02775"/>
    </source>
</evidence>
<dbReference type="Gene3D" id="3.40.50.1220">
    <property type="entry name" value="TPP-binding domain"/>
    <property type="match status" value="1"/>
</dbReference>
<dbReference type="InterPro" id="IPR029061">
    <property type="entry name" value="THDP-binding"/>
</dbReference>
<dbReference type="NCBIfam" id="TIGR00118">
    <property type="entry name" value="acolac_lg"/>
    <property type="match status" value="1"/>
</dbReference>
<dbReference type="InterPro" id="IPR029035">
    <property type="entry name" value="DHS-like_NAD/FAD-binding_dom"/>
</dbReference>
<name>A0A2M9ZGL5_9LEPT</name>
<comment type="pathway">
    <text evidence="1 11">Amino-acid biosynthesis; L-isoleucine biosynthesis; L-isoleucine from 2-oxobutanoate: step 1/4.</text>
</comment>
<dbReference type="EC" id="2.2.1.6" evidence="4 11"/>
<proteinExistence type="inferred from homology"/>
<dbReference type="InterPro" id="IPR000399">
    <property type="entry name" value="TPP-bd_CS"/>
</dbReference>
<keyword evidence="5 11" id="KW-0028">Amino-acid biosynthesis</keyword>
<dbReference type="InterPro" id="IPR012001">
    <property type="entry name" value="Thiamin_PyroP_enz_TPP-bd_dom"/>
</dbReference>
<dbReference type="GO" id="GO:0009099">
    <property type="term" value="P:L-valine biosynthetic process"/>
    <property type="evidence" value="ECO:0007669"/>
    <property type="project" value="UniProtKB-UniPathway"/>
</dbReference>
<dbReference type="EMBL" id="NPDT01000001">
    <property type="protein sequence ID" value="PJZ67545.1"/>
    <property type="molecule type" value="Genomic_DNA"/>
</dbReference>
<dbReference type="CDD" id="cd07035">
    <property type="entry name" value="TPP_PYR_POX_like"/>
    <property type="match status" value="1"/>
</dbReference>
<dbReference type="Pfam" id="PF02776">
    <property type="entry name" value="TPP_enzyme_N"/>
    <property type="match status" value="1"/>
</dbReference>
<feature type="domain" description="Thiamine pyrophosphate enzyme N-terminal TPP-binding" evidence="14">
    <location>
        <begin position="20"/>
        <end position="134"/>
    </location>
</feature>
<evidence type="ECO:0000259" key="14">
    <source>
        <dbReference type="Pfam" id="PF02776"/>
    </source>
</evidence>
<evidence type="ECO:0000256" key="8">
    <source>
        <dbReference type="ARBA" id="ARBA00022842"/>
    </source>
</evidence>
<keyword evidence="8 11" id="KW-0460">Magnesium</keyword>
<dbReference type="PROSITE" id="PS00187">
    <property type="entry name" value="TPP_ENZYMES"/>
    <property type="match status" value="1"/>
</dbReference>
<comment type="cofactor">
    <cofactor evidence="11">
        <name>thiamine diphosphate</name>
        <dbReference type="ChEBI" id="CHEBI:58937"/>
    </cofactor>
    <text evidence="11">Binds 1 thiamine pyrophosphate per subunit.</text>
</comment>
<dbReference type="GO" id="GO:0050660">
    <property type="term" value="F:flavin adenine dinucleotide binding"/>
    <property type="evidence" value="ECO:0007669"/>
    <property type="project" value="InterPro"/>
</dbReference>
<evidence type="ECO:0000256" key="3">
    <source>
        <dbReference type="ARBA" id="ARBA00007812"/>
    </source>
</evidence>
<protein>
    <recommendedName>
        <fullName evidence="4 11">Acetolactate synthase</fullName>
        <ecNumber evidence="4 11">2.2.1.6</ecNumber>
    </recommendedName>
</protein>
<comment type="pathway">
    <text evidence="2 11">Amino-acid biosynthesis; L-valine biosynthesis; L-valine from pyruvate: step 1/4.</text>
</comment>
<dbReference type="SUPFAM" id="SSF52518">
    <property type="entry name" value="Thiamin diphosphate-binding fold (THDP-binding)"/>
    <property type="match status" value="2"/>
</dbReference>
<dbReference type="GO" id="GO:0009097">
    <property type="term" value="P:isoleucine biosynthetic process"/>
    <property type="evidence" value="ECO:0007669"/>
    <property type="project" value="UniProtKB-UniPathway"/>
</dbReference>
<accession>A0A2M9ZGL5</accession>
<evidence type="ECO:0000256" key="2">
    <source>
        <dbReference type="ARBA" id="ARBA00005025"/>
    </source>
</evidence>
<dbReference type="FunFam" id="3.40.50.970:FF:000007">
    <property type="entry name" value="Acetolactate synthase"/>
    <property type="match status" value="1"/>
</dbReference>
<dbReference type="Proteomes" id="UP000231912">
    <property type="component" value="Unassembled WGS sequence"/>
</dbReference>
<gene>
    <name evidence="15" type="primary">ilvB</name>
    <name evidence="15" type="ORF">CH371_05885</name>
</gene>
<dbReference type="InterPro" id="IPR011766">
    <property type="entry name" value="TPP_enzyme_TPP-bd"/>
</dbReference>
<dbReference type="InterPro" id="IPR012000">
    <property type="entry name" value="Thiamin_PyroP_enz_cen_dom"/>
</dbReference>
<evidence type="ECO:0000259" key="12">
    <source>
        <dbReference type="Pfam" id="PF00205"/>
    </source>
</evidence>
<comment type="caution">
    <text evidence="15">The sequence shown here is derived from an EMBL/GenBank/DDBJ whole genome shotgun (WGS) entry which is preliminary data.</text>
</comment>
<evidence type="ECO:0000313" key="15">
    <source>
        <dbReference type="EMBL" id="PJZ67545.1"/>
    </source>
</evidence>
<feature type="domain" description="Thiamine pyrophosphate enzyme central" evidence="12">
    <location>
        <begin position="219"/>
        <end position="349"/>
    </location>
</feature>
<dbReference type="CDD" id="cd02015">
    <property type="entry name" value="TPP_AHAS"/>
    <property type="match status" value="1"/>
</dbReference>
<dbReference type="AlphaFoldDB" id="A0A2M9ZGL5"/>
<evidence type="ECO:0000256" key="4">
    <source>
        <dbReference type="ARBA" id="ARBA00013145"/>
    </source>
</evidence>
<keyword evidence="7 11" id="KW-0479">Metal-binding</keyword>
<dbReference type="PANTHER" id="PTHR18968">
    <property type="entry name" value="THIAMINE PYROPHOSPHATE ENZYMES"/>
    <property type="match status" value="1"/>
</dbReference>
<evidence type="ECO:0000256" key="6">
    <source>
        <dbReference type="ARBA" id="ARBA00022679"/>
    </source>
</evidence>
<dbReference type="Pfam" id="PF00205">
    <property type="entry name" value="TPP_enzyme_M"/>
    <property type="match status" value="1"/>
</dbReference>
<dbReference type="InterPro" id="IPR012846">
    <property type="entry name" value="Acetolactate_synth_lsu"/>
</dbReference>
<dbReference type="InterPro" id="IPR039368">
    <property type="entry name" value="AHAS_TPP"/>
</dbReference>
<keyword evidence="9 11" id="KW-0786">Thiamine pyrophosphate</keyword>
<dbReference type="InterPro" id="IPR045229">
    <property type="entry name" value="TPP_enz"/>
</dbReference>
<dbReference type="Gene3D" id="3.40.50.970">
    <property type="match status" value="2"/>
</dbReference>
<comment type="similarity">
    <text evidence="3 11">Belongs to the TPP enzyme family.</text>
</comment>
<dbReference type="SUPFAM" id="SSF52467">
    <property type="entry name" value="DHS-like NAD/FAD-binding domain"/>
    <property type="match status" value="1"/>
</dbReference>
<feature type="domain" description="Thiamine pyrophosphate enzyme TPP-binding" evidence="13">
    <location>
        <begin position="404"/>
        <end position="552"/>
    </location>
</feature>
<keyword evidence="6 11" id="KW-0808">Transferase</keyword>
<evidence type="ECO:0000256" key="1">
    <source>
        <dbReference type="ARBA" id="ARBA00004974"/>
    </source>
</evidence>
<dbReference type="GO" id="GO:0030976">
    <property type="term" value="F:thiamine pyrophosphate binding"/>
    <property type="evidence" value="ECO:0007669"/>
    <property type="project" value="UniProtKB-UniRule"/>
</dbReference>
<dbReference type="GO" id="GO:0003984">
    <property type="term" value="F:acetolactate synthase activity"/>
    <property type="evidence" value="ECO:0007669"/>
    <property type="project" value="UniProtKB-EC"/>
</dbReference>
<evidence type="ECO:0000256" key="9">
    <source>
        <dbReference type="ARBA" id="ARBA00023052"/>
    </source>
</evidence>
<dbReference type="UniPathway" id="UPA00049">
    <property type="reaction ID" value="UER00059"/>
</dbReference>
<dbReference type="PANTHER" id="PTHR18968:SF170">
    <property type="entry name" value="ACETOLACTATE SYNTHASE ISOZYME 1 LARGE SUBUNIT"/>
    <property type="match status" value="1"/>
</dbReference>